<dbReference type="Proteomes" id="UP001488805">
    <property type="component" value="Unassembled WGS sequence"/>
</dbReference>
<accession>A0AAW1EF85</accession>
<dbReference type="EMBL" id="JBCEZU010000329">
    <property type="protein sequence ID" value="KAK9521156.1"/>
    <property type="molecule type" value="Genomic_DNA"/>
</dbReference>
<sequence>MALQVEVGRDDSWVDCQDTLQAEELDISTCGLLENPDEDHCDGHKSAGSASAIVGSLPVFQLHYRLMTMRDTKPSIPVFPHLGQEPCSSGFLLFRII</sequence>
<name>A0AAW1EF85_ZOAVI</name>
<comment type="caution">
    <text evidence="1">The sequence shown here is derived from an EMBL/GenBank/DDBJ whole genome shotgun (WGS) entry which is preliminary data.</text>
</comment>
<organism evidence="1 2">
    <name type="scientific">Zoarces viviparus</name>
    <name type="common">Viviparous eelpout</name>
    <name type="synonym">Blennius viviparus</name>
    <dbReference type="NCBI Taxonomy" id="48416"/>
    <lineage>
        <taxon>Eukaryota</taxon>
        <taxon>Metazoa</taxon>
        <taxon>Chordata</taxon>
        <taxon>Craniata</taxon>
        <taxon>Vertebrata</taxon>
        <taxon>Euteleostomi</taxon>
        <taxon>Actinopterygii</taxon>
        <taxon>Neopterygii</taxon>
        <taxon>Teleostei</taxon>
        <taxon>Neoteleostei</taxon>
        <taxon>Acanthomorphata</taxon>
        <taxon>Eupercaria</taxon>
        <taxon>Perciformes</taxon>
        <taxon>Cottioidei</taxon>
        <taxon>Zoarcales</taxon>
        <taxon>Zoarcidae</taxon>
        <taxon>Zoarcinae</taxon>
        <taxon>Zoarces</taxon>
    </lineage>
</organism>
<evidence type="ECO:0000313" key="2">
    <source>
        <dbReference type="Proteomes" id="UP001488805"/>
    </source>
</evidence>
<dbReference type="AlphaFoldDB" id="A0AAW1EF85"/>
<evidence type="ECO:0000313" key="1">
    <source>
        <dbReference type="EMBL" id="KAK9521156.1"/>
    </source>
</evidence>
<keyword evidence="2" id="KW-1185">Reference proteome</keyword>
<proteinExistence type="predicted"/>
<gene>
    <name evidence="1" type="ORF">VZT92_020985</name>
</gene>
<reference evidence="1 2" key="1">
    <citation type="journal article" date="2024" name="Genome Biol. Evol.">
        <title>Chromosome-level genome assembly of the viviparous eelpout Zoarces viviparus.</title>
        <authorList>
            <person name="Fuhrmann N."/>
            <person name="Brasseur M.V."/>
            <person name="Bakowski C.E."/>
            <person name="Podsiadlowski L."/>
            <person name="Prost S."/>
            <person name="Krehenwinkel H."/>
            <person name="Mayer C."/>
        </authorList>
    </citation>
    <scope>NUCLEOTIDE SEQUENCE [LARGE SCALE GENOMIC DNA]</scope>
    <source>
        <strain evidence="1">NO-MEL_2022_Ind0_liver</strain>
    </source>
</reference>
<protein>
    <submittedName>
        <fullName evidence="1">Uncharacterized protein</fullName>
    </submittedName>
</protein>